<gene>
    <name evidence="1" type="ORF">QOZ95_002484</name>
</gene>
<organism evidence="1 2">
    <name type="scientific">Paenibacillus brasilensis</name>
    <dbReference type="NCBI Taxonomy" id="128574"/>
    <lineage>
        <taxon>Bacteria</taxon>
        <taxon>Bacillati</taxon>
        <taxon>Bacillota</taxon>
        <taxon>Bacilli</taxon>
        <taxon>Bacillales</taxon>
        <taxon>Paenibacillaceae</taxon>
        <taxon>Paenibacillus</taxon>
    </lineage>
</organism>
<accession>A0ABU0L138</accession>
<name>A0ABU0L138_9BACL</name>
<dbReference type="Proteomes" id="UP001242811">
    <property type="component" value="Unassembled WGS sequence"/>
</dbReference>
<evidence type="ECO:0000313" key="2">
    <source>
        <dbReference type="Proteomes" id="UP001242811"/>
    </source>
</evidence>
<protein>
    <submittedName>
        <fullName evidence="1">Uncharacterized protein</fullName>
    </submittedName>
</protein>
<proteinExistence type="predicted"/>
<evidence type="ECO:0000313" key="1">
    <source>
        <dbReference type="EMBL" id="MDQ0494321.1"/>
    </source>
</evidence>
<keyword evidence="2" id="KW-1185">Reference proteome</keyword>
<sequence length="63" mass="7456">MDEMNQGQLLQLKFFYKFSAELNNSIITRKASAGRGRFCESNVDRRFSYPELCYNFDEVSQMM</sequence>
<comment type="caution">
    <text evidence="1">The sequence shown here is derived from an EMBL/GenBank/DDBJ whole genome shotgun (WGS) entry which is preliminary data.</text>
</comment>
<dbReference type="EMBL" id="JAUSWA010000012">
    <property type="protein sequence ID" value="MDQ0494321.1"/>
    <property type="molecule type" value="Genomic_DNA"/>
</dbReference>
<reference evidence="1 2" key="1">
    <citation type="submission" date="2023-07" db="EMBL/GenBank/DDBJ databases">
        <title>Genomic Encyclopedia of Type Strains, Phase IV (KMG-IV): sequencing the most valuable type-strain genomes for metagenomic binning, comparative biology and taxonomic classification.</title>
        <authorList>
            <person name="Goeker M."/>
        </authorList>
    </citation>
    <scope>NUCLEOTIDE SEQUENCE [LARGE SCALE GENOMIC DNA]</scope>
    <source>
        <strain evidence="1 2">DSM 14914</strain>
    </source>
</reference>